<sequence length="279" mass="29836">MPIRDHAPLGAPCWIDLTTSDVDRAQAFYGTVFGWTFESAGPEYGGYINAAKDGHPVAGLMANNPDWQSPDAWATYFHTADINATSSAVTAAGGSSCLDPMEVPAKGFMSLATDPSGAFFGLWQPLEHRGFELVGEAGAPVWHQLTTRDYRGALDFYREVFGWHTEQIGDTDEFRYTTALFGNQPLLGVMDGAGFLPEGVPSNWIIFFGAEDVDKTLQVIADHGGAVLRQAEDTPYGRLAAASDPTGVIFNLSSCRDNRAERAAGAGCSHSAAASMKSS</sequence>
<gene>
    <name evidence="2" type="ORF">MLAC_04040</name>
</gene>
<proteinExistence type="predicted"/>
<dbReference type="InterPro" id="IPR052164">
    <property type="entry name" value="Anthracycline_SecMetBiosynth"/>
</dbReference>
<protein>
    <recommendedName>
        <fullName evidence="1">VOC domain-containing protein</fullName>
    </recommendedName>
</protein>
<accession>A0A7I7NEZ9</accession>
<dbReference type="PANTHER" id="PTHR33993:SF10">
    <property type="entry name" value="CONSERVED PROTEIN"/>
    <property type="match status" value="1"/>
</dbReference>
<dbReference type="Gene3D" id="3.10.180.10">
    <property type="entry name" value="2,3-Dihydroxybiphenyl 1,2-Dioxygenase, domain 1"/>
    <property type="match status" value="2"/>
</dbReference>
<evidence type="ECO:0000313" key="3">
    <source>
        <dbReference type="Proteomes" id="UP000466396"/>
    </source>
</evidence>
<dbReference type="AlphaFoldDB" id="A0A7I7NEZ9"/>
<reference evidence="2 3" key="1">
    <citation type="journal article" date="2019" name="Emerg. Microbes Infect.">
        <title>Comprehensive subspecies identification of 175 nontuberculous mycobacteria species based on 7547 genomic profiles.</title>
        <authorList>
            <person name="Matsumoto Y."/>
            <person name="Kinjo T."/>
            <person name="Motooka D."/>
            <person name="Nabeya D."/>
            <person name="Jung N."/>
            <person name="Uechi K."/>
            <person name="Horii T."/>
            <person name="Iida T."/>
            <person name="Fujita J."/>
            <person name="Nakamura S."/>
        </authorList>
    </citation>
    <scope>NUCLEOTIDE SEQUENCE [LARGE SCALE GENOMIC DNA]</scope>
    <source>
        <strain evidence="2 3">JCM 15657</strain>
    </source>
</reference>
<keyword evidence="3" id="KW-1185">Reference proteome</keyword>
<feature type="domain" description="VOC" evidence="1">
    <location>
        <begin position="11"/>
        <end position="125"/>
    </location>
</feature>
<dbReference type="PROSITE" id="PS51819">
    <property type="entry name" value="VOC"/>
    <property type="match status" value="2"/>
</dbReference>
<name>A0A7I7NEZ9_9MYCO</name>
<dbReference type="Proteomes" id="UP000466396">
    <property type="component" value="Chromosome"/>
</dbReference>
<dbReference type="OrthoDB" id="9793039at2"/>
<dbReference type="SUPFAM" id="SSF54593">
    <property type="entry name" value="Glyoxalase/Bleomycin resistance protein/Dihydroxybiphenyl dioxygenase"/>
    <property type="match status" value="2"/>
</dbReference>
<dbReference type="InterPro" id="IPR037523">
    <property type="entry name" value="VOC_core"/>
</dbReference>
<dbReference type="PANTHER" id="PTHR33993">
    <property type="entry name" value="GLYOXALASE-RELATED"/>
    <property type="match status" value="1"/>
</dbReference>
<evidence type="ECO:0000313" key="2">
    <source>
        <dbReference type="EMBL" id="BBX95110.1"/>
    </source>
</evidence>
<dbReference type="Pfam" id="PF00903">
    <property type="entry name" value="Glyoxalase"/>
    <property type="match status" value="2"/>
</dbReference>
<dbReference type="KEGG" id="mlj:MLAC_04040"/>
<dbReference type="InterPro" id="IPR004360">
    <property type="entry name" value="Glyas_Fos-R_dOase_dom"/>
</dbReference>
<evidence type="ECO:0000259" key="1">
    <source>
        <dbReference type="PROSITE" id="PS51819"/>
    </source>
</evidence>
<organism evidence="2 3">
    <name type="scientific">Mycobacterium lacus</name>
    <dbReference type="NCBI Taxonomy" id="169765"/>
    <lineage>
        <taxon>Bacteria</taxon>
        <taxon>Bacillati</taxon>
        <taxon>Actinomycetota</taxon>
        <taxon>Actinomycetes</taxon>
        <taxon>Mycobacteriales</taxon>
        <taxon>Mycobacteriaceae</taxon>
        <taxon>Mycobacterium</taxon>
    </lineage>
</organism>
<dbReference type="CDD" id="cd07247">
    <property type="entry name" value="SgaA_N_like"/>
    <property type="match status" value="2"/>
</dbReference>
<dbReference type="EMBL" id="AP022581">
    <property type="protein sequence ID" value="BBX95110.1"/>
    <property type="molecule type" value="Genomic_DNA"/>
</dbReference>
<dbReference type="InterPro" id="IPR029068">
    <property type="entry name" value="Glyas_Bleomycin-R_OHBP_Dase"/>
</dbReference>
<feature type="domain" description="VOC" evidence="1">
    <location>
        <begin position="139"/>
        <end position="255"/>
    </location>
</feature>